<feature type="signal peptide" evidence="1">
    <location>
        <begin position="1"/>
        <end position="18"/>
    </location>
</feature>
<feature type="chain" id="PRO_5034380061" description="CBM-cenC domain-containing protein" evidence="1">
    <location>
        <begin position="19"/>
        <end position="274"/>
    </location>
</feature>
<keyword evidence="3" id="KW-1185">Reference proteome</keyword>
<evidence type="ECO:0008006" key="4">
    <source>
        <dbReference type="Google" id="ProtNLM"/>
    </source>
</evidence>
<organism evidence="2 3">
    <name type="scientific">Fusarium heterosporum</name>
    <dbReference type="NCBI Taxonomy" id="42747"/>
    <lineage>
        <taxon>Eukaryota</taxon>
        <taxon>Fungi</taxon>
        <taxon>Dikarya</taxon>
        <taxon>Ascomycota</taxon>
        <taxon>Pezizomycotina</taxon>
        <taxon>Sordariomycetes</taxon>
        <taxon>Hypocreomycetidae</taxon>
        <taxon>Hypocreales</taxon>
        <taxon>Nectriaceae</taxon>
        <taxon>Fusarium</taxon>
        <taxon>Fusarium heterosporum species complex</taxon>
    </lineage>
</organism>
<dbReference type="OrthoDB" id="5105155at2759"/>
<protein>
    <recommendedName>
        <fullName evidence="4">CBM-cenC domain-containing protein</fullName>
    </recommendedName>
</protein>
<evidence type="ECO:0000313" key="2">
    <source>
        <dbReference type="EMBL" id="KAF5660672.1"/>
    </source>
</evidence>
<evidence type="ECO:0000256" key="1">
    <source>
        <dbReference type="SAM" id="SignalP"/>
    </source>
</evidence>
<sequence>MRVSLTFVVLMLCGSGYAGPCKPKSPTTTALDGTSSVQATVSASTEVDTATGATSVAEPSTTDLSSSITTDINTATTTTIAELSSSIEIPTTTAEATTTTAEEPGPSQLFLNPTFDEPNDDQDYDASPWVLSDSVSPMSVHISDVLGRSGSHSAYWSITSTSQNGKVYQPVNLERSKIYKLSYWWYVDDIQQPQGISDCYIVVEQRSIDGKSATWPSFQQLPTPLPLKTWTKFETSFNSLNIINANIALNVVCSTSAGSGLKIAIDDVSLLNSS</sequence>
<accession>A0A8H5SZT4</accession>
<proteinExistence type="predicted"/>
<gene>
    <name evidence="2" type="ORF">FHETE_8835</name>
</gene>
<dbReference type="AlphaFoldDB" id="A0A8H5SZT4"/>
<dbReference type="Proteomes" id="UP000567885">
    <property type="component" value="Unassembled WGS sequence"/>
</dbReference>
<dbReference type="EMBL" id="JAAGWQ010000192">
    <property type="protein sequence ID" value="KAF5660672.1"/>
    <property type="molecule type" value="Genomic_DNA"/>
</dbReference>
<dbReference type="Gene3D" id="2.60.120.260">
    <property type="entry name" value="Galactose-binding domain-like"/>
    <property type="match status" value="1"/>
</dbReference>
<name>A0A8H5SZT4_FUSHE</name>
<evidence type="ECO:0000313" key="3">
    <source>
        <dbReference type="Proteomes" id="UP000567885"/>
    </source>
</evidence>
<reference evidence="2 3" key="1">
    <citation type="submission" date="2020-05" db="EMBL/GenBank/DDBJ databases">
        <title>Identification and distribution of gene clusters putatively required for synthesis of sphingolipid metabolism inhibitors in phylogenetically diverse species of the filamentous fungus Fusarium.</title>
        <authorList>
            <person name="Kim H.-S."/>
            <person name="Busman M."/>
            <person name="Brown D.W."/>
            <person name="Divon H."/>
            <person name="Uhlig S."/>
            <person name="Proctor R.H."/>
        </authorList>
    </citation>
    <scope>NUCLEOTIDE SEQUENCE [LARGE SCALE GENOMIC DNA]</scope>
    <source>
        <strain evidence="2 3">NRRL 20693</strain>
    </source>
</reference>
<keyword evidence="1" id="KW-0732">Signal</keyword>
<comment type="caution">
    <text evidence="2">The sequence shown here is derived from an EMBL/GenBank/DDBJ whole genome shotgun (WGS) entry which is preliminary data.</text>
</comment>